<feature type="signal peptide" evidence="1">
    <location>
        <begin position="1"/>
        <end position="23"/>
    </location>
</feature>
<evidence type="ECO:0000313" key="2">
    <source>
        <dbReference type="EMBL" id="TMM57473.1"/>
    </source>
</evidence>
<keyword evidence="1" id="KW-0732">Signal</keyword>
<dbReference type="Proteomes" id="UP000310314">
    <property type="component" value="Unassembled WGS sequence"/>
</dbReference>
<gene>
    <name evidence="2" type="ORF">FEE95_13395</name>
</gene>
<accession>A0A5S3PU66</accession>
<sequence>MKKIISILSILAIIICVASCGSAKETVDIPDITDAEKEAFSQTEGDTINISSDETEYEIIIIEPGFNIWLQSIARPEGYYSQSFLETRNQIMVTNWNQRVLQPSRFSPNLYEMQIDYQQNIDYGYEVNYKLYNYFIYFQRKYRQRLGPFSARI</sequence>
<evidence type="ECO:0000313" key="3">
    <source>
        <dbReference type="Proteomes" id="UP000310314"/>
    </source>
</evidence>
<name>A0A5S3PU66_9FLAO</name>
<evidence type="ECO:0000256" key="1">
    <source>
        <dbReference type="SAM" id="SignalP"/>
    </source>
</evidence>
<protein>
    <submittedName>
        <fullName evidence="2">Uncharacterized protein</fullName>
    </submittedName>
</protein>
<reference evidence="2 3" key="1">
    <citation type="submission" date="2019-05" db="EMBL/GenBank/DDBJ databases">
        <authorList>
            <person name="Zhang J.-Y."/>
            <person name="Feg X."/>
            <person name="Du Z.-J."/>
        </authorList>
    </citation>
    <scope>NUCLEOTIDE SEQUENCE [LARGE SCALE GENOMIC DNA]</scope>
    <source>
        <strain evidence="2 3">RZ26</strain>
    </source>
</reference>
<keyword evidence="3" id="KW-1185">Reference proteome</keyword>
<dbReference type="RefSeq" id="WP_138658492.1">
    <property type="nucleotide sequence ID" value="NZ_VATY01000002.1"/>
</dbReference>
<organism evidence="2 3">
    <name type="scientific">Maribacter algarum</name>
    <name type="common">ex Zhang et al. 2020</name>
    <dbReference type="NCBI Taxonomy" id="2578118"/>
    <lineage>
        <taxon>Bacteria</taxon>
        <taxon>Pseudomonadati</taxon>
        <taxon>Bacteroidota</taxon>
        <taxon>Flavobacteriia</taxon>
        <taxon>Flavobacteriales</taxon>
        <taxon>Flavobacteriaceae</taxon>
        <taxon>Maribacter</taxon>
    </lineage>
</organism>
<dbReference type="OrthoDB" id="1119488at2"/>
<dbReference type="EMBL" id="VATY01000002">
    <property type="protein sequence ID" value="TMM57473.1"/>
    <property type="molecule type" value="Genomic_DNA"/>
</dbReference>
<dbReference type="Pfam" id="PF19643">
    <property type="entry name" value="DUF6146"/>
    <property type="match status" value="1"/>
</dbReference>
<feature type="chain" id="PRO_5024289131" evidence="1">
    <location>
        <begin position="24"/>
        <end position="153"/>
    </location>
</feature>
<proteinExistence type="predicted"/>
<comment type="caution">
    <text evidence="2">The sequence shown here is derived from an EMBL/GenBank/DDBJ whole genome shotgun (WGS) entry which is preliminary data.</text>
</comment>
<dbReference type="AlphaFoldDB" id="A0A5S3PU66"/>
<dbReference type="InterPro" id="IPR046144">
    <property type="entry name" value="DUF6146"/>
</dbReference>